<feature type="coiled-coil region" evidence="1">
    <location>
        <begin position="1233"/>
        <end position="1267"/>
    </location>
</feature>
<proteinExistence type="predicted"/>
<feature type="coiled-coil region" evidence="1">
    <location>
        <begin position="1037"/>
        <end position="1198"/>
    </location>
</feature>
<feature type="region of interest" description="Disordered" evidence="2">
    <location>
        <begin position="428"/>
        <end position="455"/>
    </location>
</feature>
<gene>
    <name evidence="3" type="ORF">ACHAWO_000086</name>
</gene>
<feature type="coiled-coil region" evidence="1">
    <location>
        <begin position="256"/>
        <end position="317"/>
    </location>
</feature>
<dbReference type="Gene3D" id="1.10.287.1490">
    <property type="match status" value="1"/>
</dbReference>
<dbReference type="PANTHER" id="PTHR18867">
    <property type="entry name" value="RAD50"/>
    <property type="match status" value="1"/>
</dbReference>
<sequence length="1419" mass="158610">MASVLSHCTSYPSSQSTAMIVLSILVASLAATRDASLAFSFAPSNYFAVRTQAGVPQSFPRTTTTLITSAPIRKSGSLFGLTDYSTQKSTDDCIISNAVKTDKSIKGSNNKNRNDGPEEKIVASDASTTVTILKKKRFTDDTATSSSWDELDMQEQLANLDSVSSSTTSTSSSIGNDLEEDVDEIANSLLSLPDSAAEVAASSVVSVKKNDSLMESTGARLMREKKKVEEVWMNYKESVSAGEMRQDVPTPVDTVIEELESTREKLTRKAAEAQVAPTPVDTVNEENDNKLLLESTREKLKKEAAEALLEKEAAAEKKATDATVKDVVDFGDDVSKSRPLAPTRPIQRAALSPTHSIQDDYEKMGFRSGVENAATAADDEMEWSLSDNGLVVDQDEKVGSEVNVSAAATALIDVSNLHATEDDGMVLEQKGDSSEQSSSEQDTTTDSTDTPSPLDAFLSTAATFLSPKPPLSPPSIASIINSNTAASNLEEINAQLTKTSQAQREDLGRLRRKVNELERQLIRAKRDKVTQVEEEINTRVESVRKQCEEQVSVANAAVERLEREVDRLNAAIAEASMKVMKTYEAKERVAAEYGFVTKAYTDVKHALDSQNSQWEPMIKSLEDQLTEATLQIEKYQKEAQQWKAECSNKANALESSTVRISQMQSAIDDLQAVIKTKEEEIKQLVTSGAKELERKLSAAKREMRDEYEELLIKKSKKIGEVRMALRSANERRKRVESIAQRDTAEALNELHTQMTGEIDALNALLREKETEMVELKQKAEEAEVIMEDKERLLAEMMFLAKSVETLQANLTTTANQYQELQQLYEGETSSLRQAIADKSDEISLESQIDQLNADLKKQQSLNAGNELELNDLVSNLDRAEKHANELNKQIDLLKEESKLYEARVNDLQAQVSQLESDKSSLEQTLVDDRDGLLSALDDKVTNIAILEQELAEKINEIDTLNKTIAGTSTRVDVLTNQYKAEKKRADDLEASLQQTTRNTTVAAQTVESSDKFNDAIEVYKRKVDALAQQNIFSQQILNKKLDEIARLKARLDKMSSQADADASESMSRESNLVIAELKSQVERLSASSRENQSKAKEKFLVQNQTIAEQKQVIDSLTSQIERMEKSVASSAQLEVNEHFADTESAVDDLKEQLEATKNEFSTWKARANEKILNAKSILNGKDERIQQLQHEIDAMIKNHTDALQPNREAEDSPKAKEKIRQKNQVIKERDDAIEQLYTQLNDLQFEKEQVEQTLQAEKQRNEDLYHSHKMQIQATEEKLHRKHAADMKELEDETNETVYSLQMEIKTLKNEIAEKDTALSSPLVNDQEGAESFRIKELQEALQQSKKKEVDLINNNMRMKNQIENLEAQKKLLVMSASDAAVRQKSEAAVVELPSYYKEGKRARLKRVIGNAWRRIMRR</sequence>
<keyword evidence="4" id="KW-1185">Reference proteome</keyword>
<evidence type="ECO:0000313" key="3">
    <source>
        <dbReference type="EMBL" id="KAL3781424.1"/>
    </source>
</evidence>
<comment type="caution">
    <text evidence="3">The sequence shown here is derived from an EMBL/GenBank/DDBJ whole genome shotgun (WGS) entry which is preliminary data.</text>
</comment>
<evidence type="ECO:0000256" key="2">
    <source>
        <dbReference type="SAM" id="MobiDB-lite"/>
    </source>
</evidence>
<evidence type="ECO:0000256" key="1">
    <source>
        <dbReference type="SAM" id="Coils"/>
    </source>
</evidence>
<feature type="coiled-coil region" evidence="1">
    <location>
        <begin position="618"/>
        <end position="713"/>
    </location>
</feature>
<feature type="coiled-coil region" evidence="1">
    <location>
        <begin position="500"/>
        <end position="578"/>
    </location>
</feature>
<feature type="compositionally biased region" description="Low complexity" evidence="2">
    <location>
        <begin position="434"/>
        <end position="453"/>
    </location>
</feature>
<accession>A0ABD3P1K5</accession>
<protein>
    <submittedName>
        <fullName evidence="3">Uncharacterized protein</fullName>
    </submittedName>
</protein>
<dbReference type="PANTHER" id="PTHR18867:SF12">
    <property type="entry name" value="DNA REPAIR PROTEIN RAD50"/>
    <property type="match status" value="1"/>
</dbReference>
<feature type="coiled-coil region" evidence="1">
    <location>
        <begin position="751"/>
        <end position="998"/>
    </location>
</feature>
<dbReference type="SUPFAM" id="SSF57997">
    <property type="entry name" value="Tropomyosin"/>
    <property type="match status" value="1"/>
</dbReference>
<feature type="coiled-coil region" evidence="1">
    <location>
        <begin position="1335"/>
        <end position="1376"/>
    </location>
</feature>
<evidence type="ECO:0000313" key="4">
    <source>
        <dbReference type="Proteomes" id="UP001530400"/>
    </source>
</evidence>
<dbReference type="Proteomes" id="UP001530400">
    <property type="component" value="Unassembled WGS sequence"/>
</dbReference>
<dbReference type="EMBL" id="JALLPJ020000846">
    <property type="protein sequence ID" value="KAL3781424.1"/>
    <property type="molecule type" value="Genomic_DNA"/>
</dbReference>
<keyword evidence="1" id="KW-0175">Coiled coil</keyword>
<reference evidence="3 4" key="1">
    <citation type="submission" date="2024-10" db="EMBL/GenBank/DDBJ databases">
        <title>Updated reference genomes for cyclostephanoid diatoms.</title>
        <authorList>
            <person name="Roberts W.R."/>
            <person name="Alverson A.J."/>
        </authorList>
    </citation>
    <scope>NUCLEOTIDE SEQUENCE [LARGE SCALE GENOMIC DNA]</scope>
    <source>
        <strain evidence="3 4">AJA010-31</strain>
    </source>
</reference>
<organism evidence="3 4">
    <name type="scientific">Cyclotella atomus</name>
    <dbReference type="NCBI Taxonomy" id="382360"/>
    <lineage>
        <taxon>Eukaryota</taxon>
        <taxon>Sar</taxon>
        <taxon>Stramenopiles</taxon>
        <taxon>Ochrophyta</taxon>
        <taxon>Bacillariophyta</taxon>
        <taxon>Coscinodiscophyceae</taxon>
        <taxon>Thalassiosirophycidae</taxon>
        <taxon>Stephanodiscales</taxon>
        <taxon>Stephanodiscaceae</taxon>
        <taxon>Cyclotella</taxon>
    </lineage>
</organism>
<name>A0ABD3P1K5_9STRA</name>